<accession>A0AAV4LPE1</accession>
<keyword evidence="1" id="KW-1133">Transmembrane helix</keyword>
<comment type="caution">
    <text evidence="2">The sequence shown here is derived from an EMBL/GenBank/DDBJ whole genome shotgun (WGS) entry which is preliminary data.</text>
</comment>
<evidence type="ECO:0000256" key="1">
    <source>
        <dbReference type="SAM" id="Phobius"/>
    </source>
</evidence>
<evidence type="ECO:0000313" key="2">
    <source>
        <dbReference type="EMBL" id="GIX61482.1"/>
    </source>
</evidence>
<dbReference type="AlphaFoldDB" id="A0AAV4LPE1"/>
<feature type="transmembrane region" description="Helical" evidence="1">
    <location>
        <begin position="227"/>
        <end position="248"/>
    </location>
</feature>
<evidence type="ECO:0000313" key="3">
    <source>
        <dbReference type="Proteomes" id="UP001497744"/>
    </source>
</evidence>
<reference evidence="2 3" key="1">
    <citation type="submission" date="2021-06" db="EMBL/GenBank/DDBJ databases">
        <title>Genome sequence of Babesia caballi.</title>
        <authorList>
            <person name="Yamagishi J."/>
            <person name="Kidaka T."/>
            <person name="Ochi A."/>
        </authorList>
    </citation>
    <scope>NUCLEOTIDE SEQUENCE [LARGE SCALE GENOMIC DNA]</scope>
    <source>
        <strain evidence="2">USDA-D6B2</strain>
    </source>
</reference>
<dbReference type="Proteomes" id="UP001497744">
    <property type="component" value="Unassembled WGS sequence"/>
</dbReference>
<organism evidence="2 3">
    <name type="scientific">Babesia caballi</name>
    <dbReference type="NCBI Taxonomy" id="5871"/>
    <lineage>
        <taxon>Eukaryota</taxon>
        <taxon>Sar</taxon>
        <taxon>Alveolata</taxon>
        <taxon>Apicomplexa</taxon>
        <taxon>Aconoidasida</taxon>
        <taxon>Piroplasmida</taxon>
        <taxon>Babesiidae</taxon>
        <taxon>Babesia</taxon>
    </lineage>
</organism>
<gene>
    <name evidence="2" type="ORF">BcabD6B2_09170</name>
</gene>
<proteinExistence type="predicted"/>
<protein>
    <submittedName>
        <fullName evidence="2">Membrane protein, putative</fullName>
    </submittedName>
</protein>
<keyword evidence="3" id="KW-1185">Reference proteome</keyword>
<keyword evidence="1" id="KW-0812">Transmembrane</keyword>
<keyword evidence="1" id="KW-0472">Membrane</keyword>
<feature type="transmembrane region" description="Helical" evidence="1">
    <location>
        <begin position="125"/>
        <end position="145"/>
    </location>
</feature>
<feature type="transmembrane region" description="Helical" evidence="1">
    <location>
        <begin position="34"/>
        <end position="58"/>
    </location>
</feature>
<dbReference type="GeneID" id="94192965"/>
<sequence length="390" mass="44262">MPHYAAAAWTATGSSGCHERDSTSIGPPSLLNSLLIYIGYTVNVFGFFLYAFLAFEGYNWLVALSEARGWLRLHATQRLFVDAVLSACVSFTWARYLSQGFDGDAFSHVLYWKYRMINTREMTSRFLGCISAGALFGIASLKLLWQGVSVQFRSAPNTFRFLERFLLGRYKCKTFSEQLLIKLPHASHFSVSSWKSLVRFGRRFTGGAIAADFGDPLRHTALLLENFVFEFCFCLAVYLVLVITVVAYRFGDCNALYIIYKRSVVFTANAYLRDFDSSVSLDASISVRRFFDERSLSLLAARVLANFLAVLAAERYFTPMRRLRHHDFVDIFPNLSNDKKHAMQPKGGSRAFVNLAAIADEDIRLTPLPRTPLGRCLRRVALLWNKDKKD</sequence>
<name>A0AAV4LPE1_BABCB</name>
<dbReference type="EMBL" id="BPLF01000001">
    <property type="protein sequence ID" value="GIX61482.1"/>
    <property type="molecule type" value="Genomic_DNA"/>
</dbReference>
<dbReference type="RefSeq" id="XP_067713553.1">
    <property type="nucleotide sequence ID" value="XM_067857452.1"/>
</dbReference>